<feature type="compositionally biased region" description="Polar residues" evidence="14">
    <location>
        <begin position="832"/>
        <end position="854"/>
    </location>
</feature>
<evidence type="ECO:0000256" key="14">
    <source>
        <dbReference type="SAM" id="MobiDB-lite"/>
    </source>
</evidence>
<dbReference type="SMART" id="SM00228">
    <property type="entry name" value="PDZ"/>
    <property type="match status" value="4"/>
</dbReference>
<evidence type="ECO:0000256" key="8">
    <source>
        <dbReference type="ARBA" id="ARBA00022614"/>
    </source>
</evidence>
<feature type="region of interest" description="Disordered" evidence="14">
    <location>
        <begin position="695"/>
        <end position="721"/>
    </location>
</feature>
<feature type="compositionally biased region" description="Basic residues" evidence="14">
    <location>
        <begin position="1934"/>
        <end position="1946"/>
    </location>
</feature>
<dbReference type="FunFam" id="2.30.42.10:FF:000064">
    <property type="entry name" value="protein lap4 isoform X1"/>
    <property type="match status" value="1"/>
</dbReference>
<dbReference type="GO" id="GO:0098609">
    <property type="term" value="P:cell-cell adhesion"/>
    <property type="evidence" value="ECO:0007669"/>
    <property type="project" value="TreeGrafter"/>
</dbReference>
<keyword evidence="9" id="KW-0677">Repeat</keyword>
<dbReference type="GO" id="GO:0019901">
    <property type="term" value="F:protein kinase binding"/>
    <property type="evidence" value="ECO:0007669"/>
    <property type="project" value="TreeGrafter"/>
</dbReference>
<feature type="compositionally biased region" description="Basic residues" evidence="14">
    <location>
        <begin position="656"/>
        <end position="669"/>
    </location>
</feature>
<dbReference type="GO" id="GO:0005737">
    <property type="term" value="C:cytoplasm"/>
    <property type="evidence" value="ECO:0007669"/>
    <property type="project" value="UniProtKB-SubCell"/>
</dbReference>
<dbReference type="InterPro" id="IPR003591">
    <property type="entry name" value="Leu-rich_rpt_typical-subtyp"/>
</dbReference>
<dbReference type="InterPro" id="IPR055414">
    <property type="entry name" value="LRR_R13L4/SHOC2-like"/>
</dbReference>
<keyword evidence="5" id="KW-1003">Cell membrane</keyword>
<feature type="compositionally biased region" description="Low complexity" evidence="14">
    <location>
        <begin position="587"/>
        <end position="607"/>
    </location>
</feature>
<dbReference type="GO" id="GO:0014069">
    <property type="term" value="C:postsynaptic density"/>
    <property type="evidence" value="ECO:0007669"/>
    <property type="project" value="TreeGrafter"/>
</dbReference>
<dbReference type="EnsemblMetazoa" id="SMAR010972-RA">
    <property type="protein sequence ID" value="SMAR010972-PA"/>
    <property type="gene ID" value="SMAR010972"/>
</dbReference>
<dbReference type="CDD" id="cd06701">
    <property type="entry name" value="PDZ4_Scribble-like"/>
    <property type="match status" value="1"/>
</dbReference>
<dbReference type="GO" id="GO:0045211">
    <property type="term" value="C:postsynaptic membrane"/>
    <property type="evidence" value="ECO:0007669"/>
    <property type="project" value="TreeGrafter"/>
</dbReference>
<feature type="domain" description="PDZ" evidence="15">
    <location>
        <begin position="734"/>
        <end position="821"/>
    </location>
</feature>
<dbReference type="GO" id="GO:0045197">
    <property type="term" value="P:establishment or maintenance of epithelial cell apical/basal polarity"/>
    <property type="evidence" value="ECO:0007669"/>
    <property type="project" value="TreeGrafter"/>
</dbReference>
<keyword evidence="10" id="KW-0221">Differentiation</keyword>
<dbReference type="GO" id="GO:0043113">
    <property type="term" value="P:receptor clustering"/>
    <property type="evidence" value="ECO:0007669"/>
    <property type="project" value="TreeGrafter"/>
</dbReference>
<reference evidence="16" key="2">
    <citation type="submission" date="2015-02" db="UniProtKB">
        <authorList>
            <consortium name="EnsemblMetazoa"/>
        </authorList>
    </citation>
    <scope>IDENTIFICATION</scope>
</reference>
<dbReference type="PROSITE" id="PS51450">
    <property type="entry name" value="LRR"/>
    <property type="match status" value="6"/>
</dbReference>
<dbReference type="OMA" id="HYTKRAR"/>
<keyword evidence="12" id="KW-0175">Coiled coil</keyword>
<dbReference type="GO" id="GO:0098887">
    <property type="term" value="P:neurotransmitter receptor transport, endosome to postsynaptic membrane"/>
    <property type="evidence" value="ECO:0007669"/>
    <property type="project" value="TreeGrafter"/>
</dbReference>
<feature type="region of interest" description="Disordered" evidence="14">
    <location>
        <begin position="1838"/>
        <end position="1878"/>
    </location>
</feature>
<dbReference type="SMART" id="SM00364">
    <property type="entry name" value="LRR_BAC"/>
    <property type="match status" value="8"/>
</dbReference>
<feature type="compositionally biased region" description="Polar residues" evidence="14">
    <location>
        <begin position="1575"/>
        <end position="1618"/>
    </location>
</feature>
<feature type="compositionally biased region" description="Pro residues" evidence="14">
    <location>
        <begin position="701"/>
        <end position="711"/>
    </location>
</feature>
<feature type="region of interest" description="Disordered" evidence="14">
    <location>
        <begin position="580"/>
        <end position="669"/>
    </location>
</feature>
<dbReference type="FunFam" id="3.80.10.10:FF:000423">
    <property type="entry name" value="Leucine rich repeat containing 1"/>
    <property type="match status" value="1"/>
</dbReference>
<comment type="subcellular location">
    <subcellularLocation>
        <location evidence="2">Cell junction</location>
    </subcellularLocation>
    <subcellularLocation>
        <location evidence="1">Cell membrane</location>
        <topology evidence="1">Peripheral membrane protein</topology>
    </subcellularLocation>
    <subcellularLocation>
        <location evidence="3">Cytoplasm</location>
    </subcellularLocation>
</comment>
<dbReference type="SUPFAM" id="SSF52058">
    <property type="entry name" value="L domain-like"/>
    <property type="match status" value="2"/>
</dbReference>
<dbReference type="Gene3D" id="2.30.42.10">
    <property type="match status" value="4"/>
</dbReference>
<dbReference type="InterPro" id="IPR032675">
    <property type="entry name" value="LRR_dom_sf"/>
</dbReference>
<dbReference type="InterPro" id="IPR001478">
    <property type="entry name" value="PDZ"/>
</dbReference>
<dbReference type="HOGENOM" id="CLU_000288_18_20_1"/>
<dbReference type="GO" id="GO:0098968">
    <property type="term" value="P:neurotransmitter receptor transport postsynaptic membrane to endosome"/>
    <property type="evidence" value="ECO:0007669"/>
    <property type="project" value="TreeGrafter"/>
</dbReference>
<dbReference type="FunFam" id="2.30.42.10:FF:000041">
    <property type="entry name" value="protein scribble homolog isoform X1"/>
    <property type="match status" value="1"/>
</dbReference>
<accession>T1JB40</accession>
<dbReference type="PANTHER" id="PTHR23119:SF44">
    <property type="entry name" value="PROTEIN LAP4"/>
    <property type="match status" value="1"/>
</dbReference>
<dbReference type="FunFam" id="2.30.42.10:FF:000074">
    <property type="entry name" value="protein scribble homolog isoform X2"/>
    <property type="match status" value="1"/>
</dbReference>
<dbReference type="Gene3D" id="3.80.10.10">
    <property type="entry name" value="Ribonuclease Inhibitor"/>
    <property type="match status" value="4"/>
</dbReference>
<dbReference type="GO" id="GO:0016323">
    <property type="term" value="C:basolateral plasma membrane"/>
    <property type="evidence" value="ECO:0007669"/>
    <property type="project" value="TreeGrafter"/>
</dbReference>
<feature type="compositionally biased region" description="Polar residues" evidence="14">
    <location>
        <begin position="1751"/>
        <end position="1764"/>
    </location>
</feature>
<evidence type="ECO:0000256" key="6">
    <source>
        <dbReference type="ARBA" id="ARBA00022490"/>
    </source>
</evidence>
<evidence type="ECO:0000256" key="2">
    <source>
        <dbReference type="ARBA" id="ARBA00004282"/>
    </source>
</evidence>
<dbReference type="InterPro" id="IPR036034">
    <property type="entry name" value="PDZ_sf"/>
</dbReference>
<feature type="compositionally biased region" description="Acidic residues" evidence="14">
    <location>
        <begin position="1729"/>
        <end position="1740"/>
    </location>
</feature>
<keyword evidence="6" id="KW-0963">Cytoplasm</keyword>
<dbReference type="GO" id="GO:0005912">
    <property type="term" value="C:adherens junction"/>
    <property type="evidence" value="ECO:0007669"/>
    <property type="project" value="TreeGrafter"/>
</dbReference>
<feature type="compositionally biased region" description="Polar residues" evidence="14">
    <location>
        <begin position="1624"/>
        <end position="1635"/>
    </location>
</feature>
<keyword evidence="17" id="KW-1185">Reference proteome</keyword>
<feature type="domain" description="PDZ" evidence="15">
    <location>
        <begin position="1372"/>
        <end position="1460"/>
    </location>
</feature>
<evidence type="ECO:0000256" key="7">
    <source>
        <dbReference type="ARBA" id="ARBA00022553"/>
    </source>
</evidence>
<feature type="compositionally biased region" description="Acidic residues" evidence="14">
    <location>
        <begin position="623"/>
        <end position="632"/>
    </location>
</feature>
<keyword evidence="13" id="KW-0472">Membrane</keyword>
<dbReference type="GO" id="GO:0030154">
    <property type="term" value="P:cell differentiation"/>
    <property type="evidence" value="ECO:0007669"/>
    <property type="project" value="UniProtKB-KW"/>
</dbReference>
<dbReference type="CDD" id="cd06703">
    <property type="entry name" value="PDZ2_Scribble-like"/>
    <property type="match status" value="1"/>
</dbReference>
<dbReference type="FunFam" id="3.80.10.10:FF:000036">
    <property type="entry name" value="protein scribble homolog isoform X1"/>
    <property type="match status" value="1"/>
</dbReference>
<feature type="region of interest" description="Disordered" evidence="14">
    <location>
        <begin position="1036"/>
        <end position="1059"/>
    </location>
</feature>
<feature type="compositionally biased region" description="Low complexity" evidence="14">
    <location>
        <begin position="1039"/>
        <end position="1058"/>
    </location>
</feature>
<evidence type="ECO:0000259" key="15">
    <source>
        <dbReference type="PROSITE" id="PS50106"/>
    </source>
</evidence>
<dbReference type="PhylomeDB" id="T1JB40"/>
<evidence type="ECO:0000256" key="10">
    <source>
        <dbReference type="ARBA" id="ARBA00022782"/>
    </source>
</evidence>
<evidence type="ECO:0000256" key="4">
    <source>
        <dbReference type="ARBA" id="ARBA00022473"/>
    </source>
</evidence>
<sequence>MIRFLSWFRGCNRQVEYVDKRHCSLPSVPDEVLHYARSLEELFLDANHIRDLPRNFFQLMKLRKLGLSDNEIQRLPPDIANFINLVDLDVSRNDIPDIPDNIKYCKCLQVADFSSNPISRLPPGFTQLKNLTVLGLNDVSLTQLPADIGSLCNLRSLELRENLLTTLPDSISFLAKLERLDLGNNEIEQLPDNIGQLPALQELWLDCNELSQLPTTIGNLKRLTCLDVSENKVEFLCEEISGLESLTDLHLSQNSLENLPDGIGQLKRLTVFKVDQNRLLKLNSLIGNCEHLQELILTENLLCELPATLGNLVHLTNLNVDRNRLQELPPQIGNLIQLGVLSLRDNRLQYLPSETGKCKELHVLDVSGNRLRHLPITITALNLKALWLAENQSQPMLRFQTDVDERTGMKVLTCFLLPQQEYHTESMDSLVRASPRLPETNEVVFFETENLLRNSEDQVNRLSWENPPAERISSVKFATVEGEVEDENRETHFVRQSTPHPRELKMRHNKLIAKNKNIDGHVVSHENEEENHIGSFRPHRDSLIQAQDQDRDFKLFPTIPDNNETTVDSKVSFESVNKPITVGGNVSLSSAEKSSSHVESASESEMSGAPIATSESEEKEHDFDEDEDDDDLSPSRRDGEKHVGFSTETDEQLKQNRLHRRDTPHHLKNKRINLVNKADEEKVASILAQVMKQGDYDDELPPPPPPPPLTPPETESEDGDHMTTPIETVLEKLEIHVERRPTGLGLSIAGGHGSTPYKEDDEGIFISRVTENGPAEKVGLRVGDKILEVNNVHVDGVDHYEAVEVLKNAGKHLKLVIERKFQRPVSQKTAKTINSMIIPTHTPSSLLTPQTPDSPNAHLKPTSISPTPKDRFSPGSRSPLLAQTPEPEMEIKTELIHTVLARDTSGLGFSIAGGRGGSPYLDGSDAIYISRIAEGGAAEKDGKLRVGDKVISINSVDMEGARHDQAVAMLTGFDRFIRLTVQRDHLALRERSEESNSPTPIPQPEKSPKLYGLPRPYTTSLYSSGSYMANRPNYAGYRSPHATSPSPSPSPSSAAPAPQYSIYTKLPGLRNEPYTSTTTSSTFSTRAEPSVVTISSYSTAAPTFSTFRPSSGASPTNTTSPISNQQLPQAQHATVFNFPSPTDSNFQKHGMQNNGTGGSGPIVTFQENHRQSNQPITPVVPRITPDKPLVEPQMSLFDAAFANCTVAPIDKDPAKGPIVTVTIQQPDPQENLKLFPPAPTTLGKVTETITKSTYSETVTTRVTDNKLALRLPEEEVTLIKGSGSLGLGIIGGIDHSSHPFGINEPGIFVSKIVPNGVAAKTQQLRIGDRILSVNGKDISKATHEEAVNALMDANQEIRLFVRHEPPPPGLQEFKIVKESGVKLGMNIKGGARGHPGNPFDKTDEGVFISRINPDGAAARDKRLKVGMRIIEVNNISLLGATHQEAVSVLRSAGETIVILICDGYDPIEAEKLNSGEHIRMSQSVSSIDREDEESQIIQQEQEHMKETAQWEEDDKEKLIKLRKQREANNRAIAMTNDKNLQSSNKSVQQKVMEVVKAAEQLVTEKQVKDIAESPKPSTKTTTIVMSKHSVQVPQSESNLPIQSGSDAFTPSSSPTPRSVDSGRTPETTDLNSSNEDAPDPILKSRNPGGKIPTAKTQSPFISEASPEKMSFTQKKKLFESEKQTSTPVSRPDKQFCFFSPDELERFKEEDEKKIAFLTVNEIKNLSNMPDDEDEDDDDDDESRKTCDSQERATSPASTISSLVSMGSIRTAKAEKRMQDKIRATGSQCYEMSDEEKKLSPAERRTLQADKRAAWRQARLKSLEEDALKAQMVIAKIHQMTETNDERSTTTIEEVEDKYEGHSVETTDSEKKNGKLEGFNHDDLIETTKEKIVSLELRRDDGTSAEIIENEKDVEDTEDGNSLSPAAETASGASNKKKKRRKQKKRY</sequence>
<keyword evidence="4" id="KW-0217">Developmental protein</keyword>
<feature type="region of interest" description="Disordered" evidence="14">
    <location>
        <begin position="832"/>
        <end position="885"/>
    </location>
</feature>
<dbReference type="CDD" id="cd06704">
    <property type="entry name" value="PDZ1_Scribble-like"/>
    <property type="match status" value="1"/>
</dbReference>
<dbReference type="EMBL" id="JH432008">
    <property type="status" value="NOT_ANNOTATED_CDS"/>
    <property type="molecule type" value="Genomic_DNA"/>
</dbReference>
<feature type="domain" description="PDZ" evidence="15">
    <location>
        <begin position="1275"/>
        <end position="1365"/>
    </location>
</feature>
<dbReference type="InterPro" id="IPR050614">
    <property type="entry name" value="Synaptic_Scaffolding_LAP-MAGUK"/>
</dbReference>
<protein>
    <recommendedName>
        <fullName evidence="15">PDZ domain-containing protein</fullName>
    </recommendedName>
</protein>
<keyword evidence="7" id="KW-0597">Phosphoprotein</keyword>
<dbReference type="Pfam" id="PF13855">
    <property type="entry name" value="LRR_8"/>
    <property type="match status" value="2"/>
</dbReference>
<keyword evidence="8" id="KW-0433">Leucine-rich repeat</keyword>
<dbReference type="SUPFAM" id="SSF50156">
    <property type="entry name" value="PDZ domain-like"/>
    <property type="match status" value="4"/>
</dbReference>
<dbReference type="InterPro" id="IPR001611">
    <property type="entry name" value="Leu-rich_rpt"/>
</dbReference>
<evidence type="ECO:0000256" key="9">
    <source>
        <dbReference type="ARBA" id="ARBA00022737"/>
    </source>
</evidence>
<dbReference type="SMART" id="SM00369">
    <property type="entry name" value="LRR_TYP"/>
    <property type="match status" value="12"/>
</dbReference>
<evidence type="ECO:0000256" key="3">
    <source>
        <dbReference type="ARBA" id="ARBA00004496"/>
    </source>
</evidence>
<dbReference type="Proteomes" id="UP000014500">
    <property type="component" value="Unassembled WGS sequence"/>
</dbReference>
<proteinExistence type="predicted"/>
<dbReference type="eggNOG" id="KOG0619">
    <property type="taxonomic scope" value="Eukaryota"/>
</dbReference>
<evidence type="ECO:0000256" key="12">
    <source>
        <dbReference type="ARBA" id="ARBA00023054"/>
    </source>
</evidence>
<evidence type="ECO:0000256" key="11">
    <source>
        <dbReference type="ARBA" id="ARBA00022949"/>
    </source>
</evidence>
<dbReference type="PANTHER" id="PTHR23119">
    <property type="entry name" value="DISCS LARGE"/>
    <property type="match status" value="1"/>
</dbReference>
<feature type="region of interest" description="Disordered" evidence="14">
    <location>
        <begin position="1568"/>
        <end position="1693"/>
    </location>
</feature>
<organism evidence="16 17">
    <name type="scientific">Strigamia maritima</name>
    <name type="common">European centipede</name>
    <name type="synonym">Geophilus maritimus</name>
    <dbReference type="NCBI Taxonomy" id="126957"/>
    <lineage>
        <taxon>Eukaryota</taxon>
        <taxon>Metazoa</taxon>
        <taxon>Ecdysozoa</taxon>
        <taxon>Arthropoda</taxon>
        <taxon>Myriapoda</taxon>
        <taxon>Chilopoda</taxon>
        <taxon>Pleurostigmophora</taxon>
        <taxon>Geophilomorpha</taxon>
        <taxon>Linotaeniidae</taxon>
        <taxon>Strigamia</taxon>
    </lineage>
</organism>
<dbReference type="PROSITE" id="PS50106">
    <property type="entry name" value="PDZ"/>
    <property type="match status" value="4"/>
</dbReference>
<feature type="compositionally biased region" description="Basic and acidic residues" evidence="14">
    <location>
        <begin position="1741"/>
        <end position="1750"/>
    </location>
</feature>
<feature type="region of interest" description="Disordered" evidence="14">
    <location>
        <begin position="1723"/>
        <end position="1801"/>
    </location>
</feature>
<feature type="domain" description="PDZ" evidence="15">
    <location>
        <begin position="897"/>
        <end position="985"/>
    </location>
</feature>
<evidence type="ECO:0000256" key="1">
    <source>
        <dbReference type="ARBA" id="ARBA00004202"/>
    </source>
</evidence>
<feature type="region of interest" description="Disordered" evidence="14">
    <location>
        <begin position="1896"/>
        <end position="1946"/>
    </location>
</feature>
<feature type="compositionally biased region" description="Basic and acidic residues" evidence="14">
    <location>
        <begin position="633"/>
        <end position="643"/>
    </location>
</feature>
<reference evidence="17" key="1">
    <citation type="submission" date="2011-05" db="EMBL/GenBank/DDBJ databases">
        <authorList>
            <person name="Richards S.R."/>
            <person name="Qu J."/>
            <person name="Jiang H."/>
            <person name="Jhangiani S.N."/>
            <person name="Agravi P."/>
            <person name="Goodspeed R."/>
            <person name="Gross S."/>
            <person name="Mandapat C."/>
            <person name="Jackson L."/>
            <person name="Mathew T."/>
            <person name="Pu L."/>
            <person name="Thornton R."/>
            <person name="Saada N."/>
            <person name="Wilczek-Boney K.B."/>
            <person name="Lee S."/>
            <person name="Kovar C."/>
            <person name="Wu Y."/>
            <person name="Scherer S.E."/>
            <person name="Worley K.C."/>
            <person name="Muzny D.M."/>
            <person name="Gibbs R."/>
        </authorList>
    </citation>
    <scope>NUCLEOTIDE SEQUENCE</scope>
    <source>
        <strain evidence="17">Brora</strain>
    </source>
</reference>
<evidence type="ECO:0000256" key="13">
    <source>
        <dbReference type="ARBA" id="ARBA00023136"/>
    </source>
</evidence>
<dbReference type="Pfam" id="PF23598">
    <property type="entry name" value="LRR_14"/>
    <property type="match status" value="1"/>
</dbReference>
<dbReference type="Pfam" id="PF00595">
    <property type="entry name" value="PDZ"/>
    <property type="match status" value="4"/>
</dbReference>
<dbReference type="STRING" id="126957.T1JB40"/>
<feature type="region of interest" description="Disordered" evidence="14">
    <location>
        <begin position="988"/>
        <end position="1015"/>
    </location>
</feature>
<keyword evidence="11" id="KW-0965">Cell junction</keyword>
<feature type="compositionally biased region" description="Basic and acidic residues" evidence="14">
    <location>
        <begin position="1771"/>
        <end position="1782"/>
    </location>
</feature>
<name>T1JB40_STRMM</name>
<evidence type="ECO:0000313" key="16">
    <source>
        <dbReference type="EnsemblMetazoa" id="SMAR010972-PA"/>
    </source>
</evidence>
<evidence type="ECO:0000313" key="17">
    <source>
        <dbReference type="Proteomes" id="UP000014500"/>
    </source>
</evidence>
<evidence type="ECO:0000256" key="5">
    <source>
        <dbReference type="ARBA" id="ARBA00022475"/>
    </source>
</evidence>
<feature type="compositionally biased region" description="Basic and acidic residues" evidence="14">
    <location>
        <begin position="1857"/>
        <end position="1878"/>
    </location>
</feature>